<dbReference type="EMBL" id="FWWT01000007">
    <property type="protein sequence ID" value="SMB81409.1"/>
    <property type="molecule type" value="Genomic_DNA"/>
</dbReference>
<evidence type="ECO:0000259" key="1">
    <source>
        <dbReference type="SMART" id="SM01066"/>
    </source>
</evidence>
<dbReference type="InterPro" id="IPR005085">
    <property type="entry name" value="CBM25"/>
</dbReference>
<protein>
    <submittedName>
        <fullName evidence="2">Starch/carbohydrate-binding module (Family 53)</fullName>
    </submittedName>
</protein>
<dbReference type="InterPro" id="IPR013783">
    <property type="entry name" value="Ig-like_fold"/>
</dbReference>
<evidence type="ECO:0000313" key="3">
    <source>
        <dbReference type="Proteomes" id="UP000192731"/>
    </source>
</evidence>
<accession>A0A1W1UK46</accession>
<dbReference type="Pfam" id="PF16760">
    <property type="entry name" value="CBM53"/>
    <property type="match status" value="1"/>
</dbReference>
<evidence type="ECO:0000313" key="2">
    <source>
        <dbReference type="EMBL" id="SMB81409.1"/>
    </source>
</evidence>
<dbReference type="OrthoDB" id="1683298at2"/>
<dbReference type="RefSeq" id="WP_084052093.1">
    <property type="nucleotide sequence ID" value="NZ_FWWT01000007.1"/>
</dbReference>
<organism evidence="2 3">
    <name type="scientific">Desulfonispora thiosulfatigenes DSM 11270</name>
    <dbReference type="NCBI Taxonomy" id="656914"/>
    <lineage>
        <taxon>Bacteria</taxon>
        <taxon>Bacillati</taxon>
        <taxon>Bacillota</taxon>
        <taxon>Clostridia</taxon>
        <taxon>Eubacteriales</taxon>
        <taxon>Peptococcaceae</taxon>
        <taxon>Desulfonispora</taxon>
    </lineage>
</organism>
<name>A0A1W1UK46_DESTI</name>
<feature type="domain" description="Carbohydrate binding module family 25" evidence="1">
    <location>
        <begin position="18"/>
        <end position="101"/>
    </location>
</feature>
<dbReference type="Proteomes" id="UP000192731">
    <property type="component" value="Unassembled WGS sequence"/>
</dbReference>
<dbReference type="AlphaFoldDB" id="A0A1W1UK46"/>
<reference evidence="2 3" key="1">
    <citation type="submission" date="2017-04" db="EMBL/GenBank/DDBJ databases">
        <authorList>
            <person name="Afonso C.L."/>
            <person name="Miller P.J."/>
            <person name="Scott M.A."/>
            <person name="Spackman E."/>
            <person name="Goraichik I."/>
            <person name="Dimitrov K.M."/>
            <person name="Suarez D.L."/>
            <person name="Swayne D.E."/>
        </authorList>
    </citation>
    <scope>NUCLEOTIDE SEQUENCE [LARGE SCALE GENOMIC DNA]</scope>
    <source>
        <strain evidence="2 3">DSM 11270</strain>
    </source>
</reference>
<dbReference type="GO" id="GO:2001070">
    <property type="term" value="F:starch binding"/>
    <property type="evidence" value="ECO:0007669"/>
    <property type="project" value="InterPro"/>
</dbReference>
<sequence length="101" mass="11604">MDLFHSGIFVTPREVKANKVVKLTYEGELVQSGADEIYVHCGVTNYSDSWENVKDYKMKRKNNRFYSDITVPNGSKLNLCFRDSADNWDNNNGANYSLDLQ</sequence>
<keyword evidence="3" id="KW-1185">Reference proteome</keyword>
<gene>
    <name evidence="2" type="ORF">SAMN00017405_2135</name>
</gene>
<dbReference type="SMART" id="SM01066">
    <property type="entry name" value="CBM_25"/>
    <property type="match status" value="1"/>
</dbReference>
<dbReference type="Gene3D" id="2.60.40.10">
    <property type="entry name" value="Immunoglobulins"/>
    <property type="match status" value="1"/>
</dbReference>
<dbReference type="STRING" id="656914.SAMN00017405_2135"/>
<proteinExistence type="predicted"/>